<accession>W7ID90</accession>
<dbReference type="STRING" id="909613.UO65_5822"/>
<dbReference type="GO" id="GO:0003677">
    <property type="term" value="F:DNA binding"/>
    <property type="evidence" value="ECO:0007669"/>
    <property type="project" value="UniProtKB-KW"/>
</dbReference>
<proteinExistence type="predicted"/>
<dbReference type="EMBL" id="AYXG01000227">
    <property type="protein sequence ID" value="EWC58820.1"/>
    <property type="molecule type" value="Genomic_DNA"/>
</dbReference>
<dbReference type="Pfam" id="PF13560">
    <property type="entry name" value="HTH_31"/>
    <property type="match status" value="1"/>
</dbReference>
<comment type="caution">
    <text evidence="2">The sequence shown here is derived from an EMBL/GenBank/DDBJ whole genome shotgun (WGS) entry which is preliminary data.</text>
</comment>
<reference evidence="2 3" key="1">
    <citation type="journal article" date="2014" name="Genome Announc.">
        <title>Draft Genome Sequence of the Antitrypanosomally Active Sponge-Associated Bacterium Actinokineospora sp. Strain EG49.</title>
        <authorList>
            <person name="Harjes J."/>
            <person name="Ryu T."/>
            <person name="Abdelmohsen U.R."/>
            <person name="Moitinho-Silva L."/>
            <person name="Horn H."/>
            <person name="Ravasi T."/>
            <person name="Hentschel U."/>
        </authorList>
    </citation>
    <scope>NUCLEOTIDE SEQUENCE [LARGE SCALE GENOMIC DNA]</scope>
    <source>
        <strain evidence="2 3">EG49</strain>
    </source>
</reference>
<dbReference type="SUPFAM" id="SSF47413">
    <property type="entry name" value="lambda repressor-like DNA-binding domains"/>
    <property type="match status" value="1"/>
</dbReference>
<protein>
    <submittedName>
        <fullName evidence="2">Putative DNA-binding protein</fullName>
    </submittedName>
</protein>
<dbReference type="RefSeq" id="WP_035288686.1">
    <property type="nucleotide sequence ID" value="NZ_AYXG01000227.1"/>
</dbReference>
<dbReference type="InterPro" id="IPR001387">
    <property type="entry name" value="Cro/C1-type_HTH"/>
</dbReference>
<dbReference type="Proteomes" id="UP000019277">
    <property type="component" value="Unassembled WGS sequence"/>
</dbReference>
<dbReference type="eggNOG" id="COG1396">
    <property type="taxonomic scope" value="Bacteria"/>
</dbReference>
<name>W7ID90_9PSEU</name>
<dbReference type="PROSITE" id="PS50943">
    <property type="entry name" value="HTH_CROC1"/>
    <property type="match status" value="1"/>
</dbReference>
<dbReference type="InterPro" id="IPR043917">
    <property type="entry name" value="DUF5753"/>
</dbReference>
<dbReference type="Pfam" id="PF19054">
    <property type="entry name" value="DUF5753"/>
    <property type="match status" value="1"/>
</dbReference>
<evidence type="ECO:0000313" key="3">
    <source>
        <dbReference type="Proteomes" id="UP000019277"/>
    </source>
</evidence>
<dbReference type="Gene3D" id="1.10.260.40">
    <property type="entry name" value="lambda repressor-like DNA-binding domains"/>
    <property type="match status" value="1"/>
</dbReference>
<dbReference type="InterPro" id="IPR010982">
    <property type="entry name" value="Lambda_DNA-bd_dom_sf"/>
</dbReference>
<gene>
    <name evidence="2" type="ORF">UO65_5822</name>
</gene>
<evidence type="ECO:0000313" key="2">
    <source>
        <dbReference type="EMBL" id="EWC58820.1"/>
    </source>
</evidence>
<dbReference type="OrthoDB" id="3634701at2"/>
<feature type="domain" description="HTH cro/C1-type" evidence="1">
    <location>
        <begin position="14"/>
        <end position="68"/>
    </location>
</feature>
<organism evidence="2 3">
    <name type="scientific">Actinokineospora spheciospongiae</name>
    <dbReference type="NCBI Taxonomy" id="909613"/>
    <lineage>
        <taxon>Bacteria</taxon>
        <taxon>Bacillati</taxon>
        <taxon>Actinomycetota</taxon>
        <taxon>Actinomycetes</taxon>
        <taxon>Pseudonocardiales</taxon>
        <taxon>Pseudonocardiaceae</taxon>
        <taxon>Actinokineospora</taxon>
    </lineage>
</organism>
<keyword evidence="2" id="KW-0238">DNA-binding</keyword>
<evidence type="ECO:0000259" key="1">
    <source>
        <dbReference type="PROSITE" id="PS50943"/>
    </source>
</evidence>
<keyword evidence="3" id="KW-1185">Reference proteome</keyword>
<dbReference type="AlphaFoldDB" id="W7ID90"/>
<sequence length="284" mass="32079">MQDNAARRALARRIQTARQSAGRTQAEVADHLGCTQSKIQKIEAAKVGVKADELRRMLQVLATPDDEAKEMVLLAERLTERRIRSGLQETDEFALLVDLESEAETILGWHTERIPGPLQSERYMLKQFQLAWLPGVVAQTEITERFRRRRARTEIFTVADPPAYRAVLSPSCLQRLPGGRTRDLVVDQVEHLLTMIGTHDNLDLRFLPYEAPLSHVHSGFTVLDFADDLRESFAYIELPGDARTVTSAAKLTAYRAEWARISEAALDRDGTVEYLRSLLVARTT</sequence>
<dbReference type="SMART" id="SM00530">
    <property type="entry name" value="HTH_XRE"/>
    <property type="match status" value="1"/>
</dbReference>
<dbReference type="CDD" id="cd00093">
    <property type="entry name" value="HTH_XRE"/>
    <property type="match status" value="1"/>
</dbReference>